<dbReference type="EMBL" id="FQZK01000039">
    <property type="protein sequence ID" value="SHK87819.1"/>
    <property type="molecule type" value="Genomic_DNA"/>
</dbReference>
<evidence type="ECO:0000259" key="2">
    <source>
        <dbReference type="Pfam" id="PF07287"/>
    </source>
</evidence>
<evidence type="ECO:0000256" key="1">
    <source>
        <dbReference type="SAM" id="MobiDB-lite"/>
    </source>
</evidence>
<dbReference type="InterPro" id="IPR010839">
    <property type="entry name" value="AtuA_N"/>
</dbReference>
<reference evidence="4 5" key="1">
    <citation type="submission" date="2016-11" db="EMBL/GenBank/DDBJ databases">
        <authorList>
            <person name="Jaros S."/>
            <person name="Januszkiewicz K."/>
            <person name="Wedrychowicz H."/>
        </authorList>
    </citation>
    <scope>NUCLEOTIDE SEQUENCE [LARGE SCALE GENOMIC DNA]</scope>
    <source>
        <strain evidence="4 5">CGMCC 4.5723</strain>
    </source>
</reference>
<evidence type="ECO:0000313" key="5">
    <source>
        <dbReference type="Proteomes" id="UP000184452"/>
    </source>
</evidence>
<dbReference type="STRING" id="758803.SAMN05421803_13919"/>
<dbReference type="OrthoDB" id="3959640at2"/>
<evidence type="ECO:0000259" key="3">
    <source>
        <dbReference type="Pfam" id="PF23544"/>
    </source>
</evidence>
<gene>
    <name evidence="4" type="ORF">SAMN05421803_13919</name>
</gene>
<dbReference type="InterPro" id="IPR056362">
    <property type="entry name" value="AtuA-like_ferredoxin_dom"/>
</dbReference>
<evidence type="ECO:0000313" key="4">
    <source>
        <dbReference type="EMBL" id="SHK87819.1"/>
    </source>
</evidence>
<name>A0A1M6W2D8_9ACTN</name>
<dbReference type="AlphaFoldDB" id="A0A1M6W2D8"/>
<evidence type="ECO:0008006" key="6">
    <source>
        <dbReference type="Google" id="ProtNLM"/>
    </source>
</evidence>
<dbReference type="Proteomes" id="UP000184452">
    <property type="component" value="Unassembled WGS sequence"/>
</dbReference>
<accession>A0A1M6W2D8</accession>
<keyword evidence="5" id="KW-1185">Reference proteome</keyword>
<dbReference type="PANTHER" id="PTHR47585:SF1">
    <property type="entry name" value="DUF1446 DOMAIN-CONTAINING PROTEIN"/>
    <property type="match status" value="1"/>
</dbReference>
<feature type="domain" description="Acyclic terpene utilisation N-terminal" evidence="2">
    <location>
        <begin position="16"/>
        <end position="436"/>
    </location>
</feature>
<feature type="domain" description="AtuA-like ferredoxin-fold" evidence="3">
    <location>
        <begin position="482"/>
        <end position="569"/>
    </location>
</feature>
<dbReference type="Pfam" id="PF23544">
    <property type="entry name" value="AtuA_ferredoxin"/>
    <property type="match status" value="1"/>
</dbReference>
<sequence length="608" mass="64072">MAGVTLDSMTDTPSLWIGNASGFYGDRLGAVHEMLTEGPVDVLTGDYLAELTMAILGRDQLADPSRGYARTFLRQMRDSLGLIAERRVKVVTNAGGLNPQGLADRLTELAESLGFEPRIAYVTGDDLLHRAEELGLDGPLTANAYLGAFGIAACLDAGADIVVTGRVTDASLTVGPAISHFGWTREDLDALAGATAAGHVIECGAQATGGNYALADDLLREGHDLDRPGFPLAELRADGSAVITKHPGTGGAVTTGTVTAQLVYEIAGARYPGPDVTTRLDTVRLDREGPDRVRLSGVRGEAPPPDLKVGLTGLTGFRNEVDLLITGLDARDKAARAERQLRAALSRRRPEDLGFEFVPAADPHGDTQEAATARLRVTARDHDPAVVGRAFGAAAVELALSGYAGFHLTAPPRDARPDGVVASHAFVPAAEVEHTAILPDGERLVIPPPRTTRVLEEVPEPPLPPPPPGGPQRRAPLGLVLGARSGDKGADANLGVWARDDDGWRWLAHRLTVDLLRELLPETAGLRVTRHLLPRLRAANFWIEGLLAPGTARREGPDPQAKGLGEWLRARVLPLPVSLLPVPASGAAPGDTPSADPAATSAVREAHP</sequence>
<protein>
    <recommendedName>
        <fullName evidence="6">Exopolyphosphatase</fullName>
    </recommendedName>
</protein>
<organism evidence="4 5">
    <name type="scientific">Nocardiopsis flavescens</name>
    <dbReference type="NCBI Taxonomy" id="758803"/>
    <lineage>
        <taxon>Bacteria</taxon>
        <taxon>Bacillati</taxon>
        <taxon>Actinomycetota</taxon>
        <taxon>Actinomycetes</taxon>
        <taxon>Streptosporangiales</taxon>
        <taxon>Nocardiopsidaceae</taxon>
        <taxon>Nocardiopsis</taxon>
    </lineage>
</organism>
<feature type="region of interest" description="Disordered" evidence="1">
    <location>
        <begin position="582"/>
        <end position="608"/>
    </location>
</feature>
<dbReference type="Pfam" id="PF07287">
    <property type="entry name" value="AtuA"/>
    <property type="match status" value="1"/>
</dbReference>
<proteinExistence type="predicted"/>
<dbReference type="RefSeq" id="WP_084738163.1">
    <property type="nucleotide sequence ID" value="NZ_FQZK01000039.1"/>
</dbReference>
<dbReference type="PANTHER" id="PTHR47585">
    <property type="match status" value="1"/>
</dbReference>